<dbReference type="RefSeq" id="XP_035344422.1">
    <property type="nucleotide sequence ID" value="XM_035488529.1"/>
</dbReference>
<accession>A0A7H8QW11</accession>
<evidence type="ECO:0000256" key="4">
    <source>
        <dbReference type="ARBA" id="ARBA00023015"/>
    </source>
</evidence>
<feature type="domain" description="Xylanolytic transcriptional activator regulatory" evidence="9">
    <location>
        <begin position="627"/>
        <end position="701"/>
    </location>
</feature>
<keyword evidence="6" id="KW-0804">Transcription</keyword>
<dbReference type="Pfam" id="PF04082">
    <property type="entry name" value="Fungal_trans"/>
    <property type="match status" value="1"/>
</dbReference>
<dbReference type="AlphaFoldDB" id="A0A7H8QW11"/>
<dbReference type="GO" id="GO:0000981">
    <property type="term" value="F:DNA-binding transcription factor activity, RNA polymerase II-specific"/>
    <property type="evidence" value="ECO:0007669"/>
    <property type="project" value="TreeGrafter"/>
</dbReference>
<dbReference type="CDD" id="cd12148">
    <property type="entry name" value="fungal_TF_MHR"/>
    <property type="match status" value="1"/>
</dbReference>
<dbReference type="InterPro" id="IPR007219">
    <property type="entry name" value="XnlR_reg_dom"/>
</dbReference>
<proteinExistence type="predicted"/>
<dbReference type="OrthoDB" id="4224156at2759"/>
<keyword evidence="4" id="KW-0805">Transcription regulation</keyword>
<gene>
    <name evidence="10" type="ORF">TRUGW13939_05365</name>
</gene>
<evidence type="ECO:0000256" key="1">
    <source>
        <dbReference type="ARBA" id="ARBA00004123"/>
    </source>
</evidence>
<dbReference type="Gene3D" id="3.20.20.140">
    <property type="entry name" value="Metal-dependent hydrolases"/>
    <property type="match status" value="1"/>
</dbReference>
<dbReference type="PANTHER" id="PTHR47782:SF1">
    <property type="entry name" value="PYRIMIDINE PATHWAY REGULATORY PROTEIN 1"/>
    <property type="match status" value="1"/>
</dbReference>
<keyword evidence="7" id="KW-0539">Nucleus</keyword>
<protein>
    <recommendedName>
        <fullName evidence="9">Xylanolytic transcriptional activator regulatory domain-containing protein</fullName>
    </recommendedName>
</protein>
<dbReference type="InterPro" id="IPR006680">
    <property type="entry name" value="Amidohydro-rel"/>
</dbReference>
<dbReference type="InterPro" id="IPR052202">
    <property type="entry name" value="Yeast_MetPath_Reg"/>
</dbReference>
<dbReference type="KEGG" id="trg:TRUGW13939_05365"/>
<evidence type="ECO:0000256" key="8">
    <source>
        <dbReference type="SAM" id="MobiDB-lite"/>
    </source>
</evidence>
<name>A0A7H8QW11_TALRU</name>
<dbReference type="EMBL" id="CP055900">
    <property type="protein sequence ID" value="QKX58244.1"/>
    <property type="molecule type" value="Genomic_DNA"/>
</dbReference>
<keyword evidence="11" id="KW-1185">Reference proteome</keyword>
<dbReference type="GeneID" id="55992863"/>
<evidence type="ECO:0000256" key="2">
    <source>
        <dbReference type="ARBA" id="ARBA00022723"/>
    </source>
</evidence>
<dbReference type="PANTHER" id="PTHR47782">
    <property type="entry name" value="ZN(II)2CYS6 TRANSCRIPTION FACTOR (EUROFUNG)-RELATED"/>
    <property type="match status" value="1"/>
</dbReference>
<evidence type="ECO:0000256" key="7">
    <source>
        <dbReference type="ARBA" id="ARBA00023242"/>
    </source>
</evidence>
<keyword evidence="5" id="KW-0238">DNA-binding</keyword>
<feature type="compositionally biased region" description="Polar residues" evidence="8">
    <location>
        <begin position="975"/>
        <end position="987"/>
    </location>
</feature>
<organism evidence="10 11">
    <name type="scientific">Talaromyces rugulosus</name>
    <name type="common">Penicillium rugulosum</name>
    <dbReference type="NCBI Taxonomy" id="121627"/>
    <lineage>
        <taxon>Eukaryota</taxon>
        <taxon>Fungi</taxon>
        <taxon>Dikarya</taxon>
        <taxon>Ascomycota</taxon>
        <taxon>Pezizomycotina</taxon>
        <taxon>Eurotiomycetes</taxon>
        <taxon>Eurotiomycetidae</taxon>
        <taxon>Eurotiales</taxon>
        <taxon>Trichocomaceae</taxon>
        <taxon>Talaromyces</taxon>
        <taxon>Talaromyces sect. Islandici</taxon>
    </lineage>
</organism>
<dbReference type="GO" id="GO:0016787">
    <property type="term" value="F:hydrolase activity"/>
    <property type="evidence" value="ECO:0007669"/>
    <property type="project" value="InterPro"/>
</dbReference>
<dbReference type="GO" id="GO:0045944">
    <property type="term" value="P:positive regulation of transcription by RNA polymerase II"/>
    <property type="evidence" value="ECO:0007669"/>
    <property type="project" value="TreeGrafter"/>
</dbReference>
<dbReference type="SMART" id="SM00906">
    <property type="entry name" value="Fungal_trans"/>
    <property type="match status" value="1"/>
</dbReference>
<dbReference type="InterPro" id="IPR032466">
    <property type="entry name" value="Metal_Hydrolase"/>
</dbReference>
<evidence type="ECO:0000313" key="10">
    <source>
        <dbReference type="EMBL" id="QKX58244.1"/>
    </source>
</evidence>
<evidence type="ECO:0000259" key="9">
    <source>
        <dbReference type="SMART" id="SM00906"/>
    </source>
</evidence>
<dbReference type="GO" id="GO:0008270">
    <property type="term" value="F:zinc ion binding"/>
    <property type="evidence" value="ECO:0007669"/>
    <property type="project" value="InterPro"/>
</dbReference>
<dbReference type="SUPFAM" id="SSF51556">
    <property type="entry name" value="Metallo-dependent hydrolases"/>
    <property type="match status" value="1"/>
</dbReference>
<dbReference type="GO" id="GO:0006351">
    <property type="term" value="P:DNA-templated transcription"/>
    <property type="evidence" value="ECO:0007669"/>
    <property type="project" value="InterPro"/>
</dbReference>
<evidence type="ECO:0000313" key="11">
    <source>
        <dbReference type="Proteomes" id="UP000509510"/>
    </source>
</evidence>
<evidence type="ECO:0000256" key="3">
    <source>
        <dbReference type="ARBA" id="ARBA00022833"/>
    </source>
</evidence>
<evidence type="ECO:0000256" key="5">
    <source>
        <dbReference type="ARBA" id="ARBA00023125"/>
    </source>
</evidence>
<comment type="subcellular location">
    <subcellularLocation>
        <location evidence="1">Nucleus</location>
    </subcellularLocation>
</comment>
<dbReference type="GO" id="GO:0005634">
    <property type="term" value="C:nucleus"/>
    <property type="evidence" value="ECO:0007669"/>
    <property type="project" value="UniProtKB-SubCell"/>
</dbReference>
<feature type="region of interest" description="Disordered" evidence="8">
    <location>
        <begin position="390"/>
        <end position="418"/>
    </location>
</feature>
<evidence type="ECO:0000256" key="6">
    <source>
        <dbReference type="ARBA" id="ARBA00023163"/>
    </source>
</evidence>
<feature type="region of interest" description="Disordered" evidence="8">
    <location>
        <begin position="967"/>
        <end position="991"/>
    </location>
</feature>
<keyword evidence="2" id="KW-0479">Metal-binding</keyword>
<keyword evidence="3" id="KW-0862">Zinc</keyword>
<dbReference type="GO" id="GO:0043565">
    <property type="term" value="F:sequence-specific DNA binding"/>
    <property type="evidence" value="ECO:0007669"/>
    <property type="project" value="TreeGrafter"/>
</dbReference>
<sequence length="1024" mass="114943">MTPPPATVDQFREHLRKLGLTNSVLTHGLSYGADCSSLRTFVLELEPNKTKAIGVIDPAVVTPEELVSLHNSGIRGIRVNMYKYQAMHDVERQMAALRDHSRILQQHCPGWSMAFTHTHPEFWARLKPFIEQEIVPTRIKLVTDHFALLKGSSLLPAENGVATDVTQQPGFKEITDLVRAGHLFVKISAPYRVSKQAPNYEDLKPLVRAFFDANPRQTLWGSDWPHTPEMKVRTYEEAMAEVSCLDVDDLAWLKSLRSWVSAEEWGALMVSNPKSLSSSPSQNYGVDTGLWANDKIEFLLADVKLSVMEVFQRVVTARELVSRALTLMAATPTFPSHVTLSYATRCLSRIRWLEESIRLLDPEFDLSQGPDVESYSTNISFPMRESILGTPPRRLDGADGPESFTSLAPKDYTPEVSPRKRPYASLQASEEDVPSIEARSVAIDLGMISLHSDSRQKSYLGSSSGVLFTKLIGAENDLPEPQEARTLFGVYFQEIHIDYPFLDPASIINAYNALVLCVGRGYANKTDRNGWIEDIPPFSYNGKLDKVGDQIFTPISFFTAVFHAFMVFSLAATLLTRNKNFDFSPTRFYKVALTAATEGISTISLPGLQSILLLTTQGMIGPADFNIWTLGHIAVSHCIDLGLQREPRATVDGSLTAVSLKRLVFYTVYKLERTIATIQGRPLGIRDETFDIQLPDARGIRYNSASIAGCHDSTFPSPQQLNDLEISIHQFKLDQYVSEIKLLFYHLHTNDRVFNFSRDHAENQTRLKAALDHWIAETQKICSRPVNHDSVGEEAVKPSCEYLKLELLYHATLTLLHQPSQSTPHPTQSALHVCYESSRKRIHIYKQLHDEQGLFFNWRDIHGIFASGATIIFCFWSSHEIQSMTPLAEALCDLRTCSNLLSIGGQWWPSVRGGKQSFDKLVDLTIKRLSNLQNNNDGPSAPSRIQSQPRYSHDSLLRLDSASSVVGMGPVSPSETDQGNTGHQSTYDEPDVESMDTFMDSFFFDYLQGDWSWDPFSKFSSTDI</sequence>
<reference evidence="11" key="1">
    <citation type="submission" date="2020-06" db="EMBL/GenBank/DDBJ databases">
        <title>A chromosome-scale genome assembly of Talaromyces rugulosus W13939.</title>
        <authorList>
            <person name="Wang B."/>
            <person name="Guo L."/>
            <person name="Ye K."/>
            <person name="Wang L."/>
        </authorList>
    </citation>
    <scope>NUCLEOTIDE SEQUENCE [LARGE SCALE GENOMIC DNA]</scope>
    <source>
        <strain evidence="11">W13939</strain>
    </source>
</reference>
<dbReference type="Pfam" id="PF04909">
    <property type="entry name" value="Amidohydro_2"/>
    <property type="match status" value="1"/>
</dbReference>
<dbReference type="Proteomes" id="UP000509510">
    <property type="component" value="Chromosome III"/>
</dbReference>